<dbReference type="Gene3D" id="3.30.300.20">
    <property type="match status" value="1"/>
</dbReference>
<sequence length="163" mass="18379">MQTGMVKKTIEAILAHLGVVFELEIIEDSDINAIRFLVKTNKPQSLIGHNGENLAALSHIVKKITDKQLSSNSAQPENRRYFIIDVNDYQLKHISDLKSKAHILAERARYFKNSVEMNPMPPRDRMIIHSLFSNTHDIKTESSGAGANRRVVLKYVSIGENAL</sequence>
<dbReference type="InterPro" id="IPR036867">
    <property type="entry name" value="R3H_dom_sf"/>
</dbReference>
<organism evidence="3 4">
    <name type="scientific">Candidatus Nomurabacteria bacterium CG1_02_47_685</name>
    <dbReference type="NCBI Taxonomy" id="1805282"/>
    <lineage>
        <taxon>Bacteria</taxon>
        <taxon>Candidatus Nomuraibacteriota</taxon>
    </lineage>
</organism>
<dbReference type="InterPro" id="IPR001374">
    <property type="entry name" value="R3H_dom"/>
</dbReference>
<dbReference type="Pfam" id="PF07650">
    <property type="entry name" value="KH_2"/>
    <property type="match status" value="1"/>
</dbReference>
<dbReference type="InterPro" id="IPR039247">
    <property type="entry name" value="KhpB"/>
</dbReference>
<feature type="domain" description="R3H" evidence="2">
    <location>
        <begin position="91"/>
        <end position="157"/>
    </location>
</feature>
<gene>
    <name evidence="3" type="ORF">AUJ44_03265</name>
</gene>
<dbReference type="Pfam" id="PF01424">
    <property type="entry name" value="R3H"/>
    <property type="match status" value="1"/>
</dbReference>
<evidence type="ECO:0000256" key="1">
    <source>
        <dbReference type="ARBA" id="ARBA00022884"/>
    </source>
</evidence>
<dbReference type="PROSITE" id="PS51061">
    <property type="entry name" value="R3H"/>
    <property type="match status" value="1"/>
</dbReference>
<dbReference type="SMART" id="SM00393">
    <property type="entry name" value="R3H"/>
    <property type="match status" value="1"/>
</dbReference>
<evidence type="ECO:0000313" key="4">
    <source>
        <dbReference type="Proteomes" id="UP000183206"/>
    </source>
</evidence>
<dbReference type="Proteomes" id="UP000183206">
    <property type="component" value="Unassembled WGS sequence"/>
</dbReference>
<dbReference type="SUPFAM" id="SSF82708">
    <property type="entry name" value="R3H domain"/>
    <property type="match status" value="1"/>
</dbReference>
<dbReference type="Gene3D" id="3.30.1370.50">
    <property type="entry name" value="R3H-like domain"/>
    <property type="match status" value="1"/>
</dbReference>
<proteinExistence type="predicted"/>
<dbReference type="AlphaFoldDB" id="A0A1J4V7V1"/>
<dbReference type="STRING" id="1805282.AUJ44_03265"/>
<evidence type="ECO:0000259" key="2">
    <source>
        <dbReference type="PROSITE" id="PS51061"/>
    </source>
</evidence>
<reference evidence="3 4" key="1">
    <citation type="journal article" date="2016" name="Environ. Microbiol.">
        <title>Genomic resolution of a cold subsurface aquifer community provides metabolic insights for novel microbes adapted to high CO concentrations.</title>
        <authorList>
            <person name="Probst A.J."/>
            <person name="Castelle C.J."/>
            <person name="Singh A."/>
            <person name="Brown C.T."/>
            <person name="Anantharaman K."/>
            <person name="Sharon I."/>
            <person name="Hug L.A."/>
            <person name="Burstein D."/>
            <person name="Emerson J.B."/>
            <person name="Thomas B.C."/>
            <person name="Banfield J.F."/>
        </authorList>
    </citation>
    <scope>NUCLEOTIDE SEQUENCE [LARGE SCALE GENOMIC DNA]</scope>
    <source>
        <strain evidence="3">CG1_02_47_685</strain>
    </source>
</reference>
<name>A0A1J4V7V1_9BACT</name>
<dbReference type="GO" id="GO:0003723">
    <property type="term" value="F:RNA binding"/>
    <property type="evidence" value="ECO:0007669"/>
    <property type="project" value="UniProtKB-KW"/>
</dbReference>
<dbReference type="PANTHER" id="PTHR35800">
    <property type="entry name" value="PROTEIN JAG"/>
    <property type="match status" value="1"/>
</dbReference>
<protein>
    <recommendedName>
        <fullName evidence="2">R3H domain-containing protein</fullName>
    </recommendedName>
</protein>
<accession>A0A1J4V7V1</accession>
<comment type="caution">
    <text evidence="3">The sequence shown here is derived from an EMBL/GenBank/DDBJ whole genome shotgun (WGS) entry which is preliminary data.</text>
</comment>
<dbReference type="InterPro" id="IPR015946">
    <property type="entry name" value="KH_dom-like_a/b"/>
</dbReference>
<dbReference type="InterPro" id="IPR004044">
    <property type="entry name" value="KH_dom_type_2"/>
</dbReference>
<keyword evidence="1" id="KW-0694">RNA-binding</keyword>
<dbReference type="PANTHER" id="PTHR35800:SF1">
    <property type="entry name" value="RNA-BINDING PROTEIN KHPB"/>
    <property type="match status" value="1"/>
</dbReference>
<evidence type="ECO:0000313" key="3">
    <source>
        <dbReference type="EMBL" id="OIO32099.1"/>
    </source>
</evidence>
<dbReference type="EMBL" id="MNVO01000048">
    <property type="protein sequence ID" value="OIO32099.1"/>
    <property type="molecule type" value="Genomic_DNA"/>
</dbReference>